<keyword evidence="3" id="KW-1185">Reference proteome</keyword>
<protein>
    <submittedName>
        <fullName evidence="2">Uncharacterized protein</fullName>
    </submittedName>
</protein>
<organism evidence="2 3">
    <name type="scientific">Mycobacterium lehmannii</name>
    <dbReference type="NCBI Taxonomy" id="2048550"/>
    <lineage>
        <taxon>Bacteria</taxon>
        <taxon>Bacillati</taxon>
        <taxon>Actinomycetota</taxon>
        <taxon>Actinomycetes</taxon>
        <taxon>Mycobacteriales</taxon>
        <taxon>Mycobacteriaceae</taxon>
        <taxon>Mycobacterium</taxon>
    </lineage>
</organism>
<gene>
    <name evidence="2" type="ORF">AU192_19800</name>
</gene>
<proteinExistence type="predicted"/>
<feature type="region of interest" description="Disordered" evidence="1">
    <location>
        <begin position="1"/>
        <end position="52"/>
    </location>
</feature>
<accession>A0A101A3J2</accession>
<sequence length="122" mass="13528">MTDAASRFNRLPSGSSGPEPAISPVAARPGAFGMRPFTTPVGDQRMKATHGQRRHMKAAQDVRMSHLQAKLRFKRSGLSGPRCDEDADRSLHPPRYMTDGRGARRVEPLPVVDRDQHRCVGR</sequence>
<dbReference type="EMBL" id="LQIR01000034">
    <property type="protein sequence ID" value="KUI12320.1"/>
    <property type="molecule type" value="Genomic_DNA"/>
</dbReference>
<dbReference type="AlphaFoldDB" id="A0A101A3J2"/>
<feature type="region of interest" description="Disordered" evidence="1">
    <location>
        <begin position="73"/>
        <end position="106"/>
    </location>
</feature>
<comment type="caution">
    <text evidence="2">The sequence shown here is derived from an EMBL/GenBank/DDBJ whole genome shotgun (WGS) entry which is preliminary data.</text>
</comment>
<feature type="compositionally biased region" description="Basic and acidic residues" evidence="1">
    <location>
        <begin position="82"/>
        <end position="91"/>
    </location>
</feature>
<name>A0A101A3J2_9MYCO</name>
<dbReference type="Proteomes" id="UP000053707">
    <property type="component" value="Unassembled WGS sequence"/>
</dbReference>
<evidence type="ECO:0000313" key="2">
    <source>
        <dbReference type="EMBL" id="KUI12320.1"/>
    </source>
</evidence>
<evidence type="ECO:0000256" key="1">
    <source>
        <dbReference type="SAM" id="MobiDB-lite"/>
    </source>
</evidence>
<evidence type="ECO:0000313" key="3">
    <source>
        <dbReference type="Proteomes" id="UP000053707"/>
    </source>
</evidence>
<reference evidence="2 3" key="1">
    <citation type="submission" date="2016-01" db="EMBL/GenBank/DDBJ databases">
        <authorList>
            <consortium name="TB Trials Study Group"/>
            <person name="Sutton G."/>
            <person name="Brinkac L."/>
            <person name="Sanka R."/>
            <person name="Adams M."/>
            <person name="Lau E.L."/>
            <person name="Macaden R."/>
            <person name="Grewal H.M.S."/>
        </authorList>
    </citation>
    <scope>NUCLEOTIDE SEQUENCE [LARGE SCALE GENOMIC DNA]</scope>
    <source>
        <strain evidence="2 3">IS-1744</strain>
    </source>
</reference>